<accession>A0A6M2DPC9</accession>
<dbReference type="GO" id="GO:0051082">
    <property type="term" value="F:unfolded protein binding"/>
    <property type="evidence" value="ECO:0007669"/>
    <property type="project" value="InterPro"/>
</dbReference>
<dbReference type="AlphaFoldDB" id="A0A6M2DPC9"/>
<name>A0A6M2DPC9_XENCH</name>
<sequence length="140" mass="16150">MASETKEKVAACEIYINDVLRESLKAIEECLMKVNQEITEYIELKHSLEHIQNEPNGPFKSQMDIGCGFHIQTKVEDVSKVLINIGLDIYLEFTIPEALKFLDNRIKKLTEHTTKLRDKSAKTKAHIKLLLVYIGQMEKF</sequence>
<dbReference type="GO" id="GO:0003714">
    <property type="term" value="F:transcription corepressor activity"/>
    <property type="evidence" value="ECO:0007669"/>
    <property type="project" value="InterPro"/>
</dbReference>
<dbReference type="GO" id="GO:0000122">
    <property type="term" value="P:negative regulation of transcription by RNA polymerase II"/>
    <property type="evidence" value="ECO:0007669"/>
    <property type="project" value="InterPro"/>
</dbReference>
<dbReference type="GO" id="GO:1990114">
    <property type="term" value="P:RNA polymerase II core complex assembly"/>
    <property type="evidence" value="ECO:0007669"/>
    <property type="project" value="TreeGrafter"/>
</dbReference>
<dbReference type="PANTHER" id="PTHR12674:SF5">
    <property type="entry name" value="SPINDLE AND KINETOCHORE-ASSOCIATED PROTEIN 2"/>
    <property type="match status" value="1"/>
</dbReference>
<dbReference type="InterPro" id="IPR003994">
    <property type="entry name" value="UXT"/>
</dbReference>
<evidence type="ECO:0000256" key="1">
    <source>
        <dbReference type="ARBA" id="ARBA00007666"/>
    </source>
</evidence>
<evidence type="ECO:0000313" key="3">
    <source>
        <dbReference type="EMBL" id="NOV46908.1"/>
    </source>
</evidence>
<dbReference type="InterPro" id="IPR011599">
    <property type="entry name" value="PFD_alpha_archaea"/>
</dbReference>
<dbReference type="GO" id="GO:0005737">
    <property type="term" value="C:cytoplasm"/>
    <property type="evidence" value="ECO:0007669"/>
    <property type="project" value="TreeGrafter"/>
</dbReference>
<dbReference type="Pfam" id="PF02996">
    <property type="entry name" value="Prefoldin"/>
    <property type="match status" value="1"/>
</dbReference>
<dbReference type="SUPFAM" id="SSF46579">
    <property type="entry name" value="Prefoldin"/>
    <property type="match status" value="1"/>
</dbReference>
<dbReference type="NCBIfam" id="TIGR00293">
    <property type="entry name" value="prefoldin subunit alpha"/>
    <property type="match status" value="1"/>
</dbReference>
<protein>
    <submittedName>
        <fullName evidence="3">Putative transcriptional regulator uxt</fullName>
    </submittedName>
</protein>
<proteinExistence type="inferred from homology"/>
<dbReference type="GO" id="GO:0016272">
    <property type="term" value="C:prefoldin complex"/>
    <property type="evidence" value="ECO:0007669"/>
    <property type="project" value="InterPro"/>
</dbReference>
<dbReference type="InterPro" id="IPR009053">
    <property type="entry name" value="Prefoldin"/>
</dbReference>
<dbReference type="CDD" id="cd23158">
    <property type="entry name" value="Prefoldin_UXT"/>
    <property type="match status" value="1"/>
</dbReference>
<dbReference type="InterPro" id="IPR004127">
    <property type="entry name" value="Prefoldin_subunit_alpha"/>
</dbReference>
<dbReference type="GO" id="GO:0006457">
    <property type="term" value="P:protein folding"/>
    <property type="evidence" value="ECO:0007669"/>
    <property type="project" value="InterPro"/>
</dbReference>
<dbReference type="GO" id="GO:1990115">
    <property type="term" value="P:RNA polymerase III assembly"/>
    <property type="evidence" value="ECO:0007669"/>
    <property type="project" value="TreeGrafter"/>
</dbReference>
<comment type="similarity">
    <text evidence="1">Belongs to the UXT family.</text>
</comment>
<dbReference type="GO" id="GO:1990113">
    <property type="term" value="P:RNA polymerase I assembly"/>
    <property type="evidence" value="ECO:0007669"/>
    <property type="project" value="TreeGrafter"/>
</dbReference>
<evidence type="ECO:0000256" key="2">
    <source>
        <dbReference type="ARBA" id="ARBA00010048"/>
    </source>
</evidence>
<comment type="similarity">
    <text evidence="2">Belongs to the prefoldin subunit alpha family.</text>
</comment>
<dbReference type="PRINTS" id="PR01502">
    <property type="entry name" value="UXTPROTEIN"/>
</dbReference>
<dbReference type="EMBL" id="GIIL01003182">
    <property type="protein sequence ID" value="NOV46908.1"/>
    <property type="molecule type" value="Transcribed_RNA"/>
</dbReference>
<dbReference type="Gene3D" id="1.10.287.370">
    <property type="match status" value="1"/>
</dbReference>
<dbReference type="PANTHER" id="PTHR12674">
    <property type="entry name" value="PREFOLDIN SUBUNIT 5"/>
    <property type="match status" value="1"/>
</dbReference>
<organism evidence="3">
    <name type="scientific">Xenopsylla cheopis</name>
    <name type="common">Oriental rat flea</name>
    <name type="synonym">Pulex cheopis</name>
    <dbReference type="NCBI Taxonomy" id="163159"/>
    <lineage>
        <taxon>Eukaryota</taxon>
        <taxon>Metazoa</taxon>
        <taxon>Ecdysozoa</taxon>
        <taxon>Arthropoda</taxon>
        <taxon>Hexapoda</taxon>
        <taxon>Insecta</taxon>
        <taxon>Pterygota</taxon>
        <taxon>Neoptera</taxon>
        <taxon>Endopterygota</taxon>
        <taxon>Siphonaptera</taxon>
        <taxon>Pulicidae</taxon>
        <taxon>Xenopsyllinae</taxon>
        <taxon>Xenopsylla</taxon>
    </lineage>
</organism>
<reference evidence="3" key="1">
    <citation type="submission" date="2020-03" db="EMBL/GenBank/DDBJ databases">
        <title>Transcriptomic Profiling of the Digestive Tract of the Rat Flea, Xenopsylla cheopis, Following Blood Feeding and Infection with Yersinia pestis.</title>
        <authorList>
            <person name="Bland D.M."/>
            <person name="Martens C.A."/>
            <person name="Virtaneva K."/>
            <person name="Kanakabandi K."/>
            <person name="Long D."/>
            <person name="Rosenke R."/>
            <person name="Saturday G.A."/>
            <person name="Hoyt F.H."/>
            <person name="Bruno D.P."/>
            <person name="Ribeiro J.M.C."/>
            <person name="Hinnebusch J."/>
        </authorList>
    </citation>
    <scope>NUCLEOTIDE SEQUENCE</scope>
</reference>